<evidence type="ECO:0000256" key="1">
    <source>
        <dbReference type="ARBA" id="ARBA00004127"/>
    </source>
</evidence>
<evidence type="ECO:0008006" key="8">
    <source>
        <dbReference type="Google" id="ProtNLM"/>
    </source>
</evidence>
<name>A0A6N8TFA0_SHIZO</name>
<dbReference type="Proteomes" id="UP000440304">
    <property type="component" value="Unassembled WGS sequence"/>
</dbReference>
<reference evidence="6 7" key="1">
    <citation type="submission" date="2019-12" db="EMBL/GenBank/DDBJ databases">
        <title>Shinella granuli gen. nov., sp. nov., and proposal of the reclassification of Zoogloea ramigera ATCC 19623 as Shinella zoogloeoides sp. nov.</title>
        <authorList>
            <person name="Gao J."/>
        </authorList>
    </citation>
    <scope>NUCLEOTIDE SEQUENCE [LARGE SCALE GENOMIC DNA]</scope>
    <source>
        <strain evidence="6 7">DSM 287</strain>
    </source>
</reference>
<gene>
    <name evidence="6" type="ORF">GR156_16500</name>
</gene>
<comment type="caution">
    <text evidence="6">The sequence shown here is derived from an EMBL/GenBank/DDBJ whole genome shotgun (WGS) entry which is preliminary data.</text>
</comment>
<dbReference type="AlphaFoldDB" id="A0A6N8TFA0"/>
<keyword evidence="3 5" id="KW-1133">Transmembrane helix</keyword>
<feature type="transmembrane region" description="Helical" evidence="5">
    <location>
        <begin position="78"/>
        <end position="102"/>
    </location>
</feature>
<keyword evidence="2 5" id="KW-0812">Transmembrane</keyword>
<dbReference type="InterPro" id="IPR007318">
    <property type="entry name" value="Phopholipid_MeTrfase"/>
</dbReference>
<protein>
    <recommendedName>
        <fullName evidence="8">Isoprenylcysteine carboxylmethyltransferase family protein</fullName>
    </recommendedName>
</protein>
<keyword evidence="4 5" id="KW-0472">Membrane</keyword>
<evidence type="ECO:0000256" key="2">
    <source>
        <dbReference type="ARBA" id="ARBA00022692"/>
    </source>
</evidence>
<evidence type="ECO:0000313" key="6">
    <source>
        <dbReference type="EMBL" id="MXO01922.1"/>
    </source>
</evidence>
<accession>A0A6N8TFA0</accession>
<evidence type="ECO:0000256" key="5">
    <source>
        <dbReference type="SAM" id="Phobius"/>
    </source>
</evidence>
<evidence type="ECO:0000313" key="7">
    <source>
        <dbReference type="Proteomes" id="UP000440304"/>
    </source>
</evidence>
<comment type="subcellular location">
    <subcellularLocation>
        <location evidence="1">Endomembrane system</location>
        <topology evidence="1">Multi-pass membrane protein</topology>
    </subcellularLocation>
</comment>
<feature type="transmembrane region" description="Helical" evidence="5">
    <location>
        <begin position="141"/>
        <end position="169"/>
    </location>
</feature>
<sequence length="197" mass="21482">MIELAAIFVVWAYILVFLALTRRAARDAGKPVWLFAKGSERQSLPAALFRLSIVSGAILPVITHILRVSETQAWMLTPFALGVAARLAGLVLVTAGASLALYSQAYMGKSWRIGAAEGHLGAIVDTGPFAWSRNPVFVGQIALFTGLVLVFPTLPQLCAALALIVAVAIQVRVEERVLARDLGEPYLTYKRRVRRWL</sequence>
<dbReference type="RefSeq" id="WP_160787244.1">
    <property type="nucleotide sequence ID" value="NZ_CP086613.1"/>
</dbReference>
<dbReference type="GO" id="GO:0012505">
    <property type="term" value="C:endomembrane system"/>
    <property type="evidence" value="ECO:0007669"/>
    <property type="project" value="UniProtKB-SubCell"/>
</dbReference>
<dbReference type="Pfam" id="PF04191">
    <property type="entry name" value="PEMT"/>
    <property type="match status" value="1"/>
</dbReference>
<organism evidence="6 7">
    <name type="scientific">Shinella zoogloeoides</name>
    <name type="common">Crabtreella saccharophila</name>
    <dbReference type="NCBI Taxonomy" id="352475"/>
    <lineage>
        <taxon>Bacteria</taxon>
        <taxon>Pseudomonadati</taxon>
        <taxon>Pseudomonadota</taxon>
        <taxon>Alphaproteobacteria</taxon>
        <taxon>Hyphomicrobiales</taxon>
        <taxon>Rhizobiaceae</taxon>
        <taxon>Shinella</taxon>
    </lineage>
</organism>
<feature type="transmembrane region" description="Helical" evidence="5">
    <location>
        <begin position="47"/>
        <end position="66"/>
    </location>
</feature>
<dbReference type="EMBL" id="WUML01000015">
    <property type="protein sequence ID" value="MXO01922.1"/>
    <property type="molecule type" value="Genomic_DNA"/>
</dbReference>
<dbReference type="Gene3D" id="1.20.120.1630">
    <property type="match status" value="1"/>
</dbReference>
<dbReference type="OrthoDB" id="9811969at2"/>
<evidence type="ECO:0000256" key="4">
    <source>
        <dbReference type="ARBA" id="ARBA00023136"/>
    </source>
</evidence>
<proteinExistence type="predicted"/>
<evidence type="ECO:0000256" key="3">
    <source>
        <dbReference type="ARBA" id="ARBA00022989"/>
    </source>
</evidence>